<keyword evidence="3" id="KW-0732">Signal</keyword>
<accession>A0AAP0S5Q2</accession>
<organism evidence="7 8">
    <name type="scientific">Liquidambar formosana</name>
    <name type="common">Formosan gum</name>
    <dbReference type="NCBI Taxonomy" id="63359"/>
    <lineage>
        <taxon>Eukaryota</taxon>
        <taxon>Viridiplantae</taxon>
        <taxon>Streptophyta</taxon>
        <taxon>Embryophyta</taxon>
        <taxon>Tracheophyta</taxon>
        <taxon>Spermatophyta</taxon>
        <taxon>Magnoliopsida</taxon>
        <taxon>eudicotyledons</taxon>
        <taxon>Gunneridae</taxon>
        <taxon>Pentapetalae</taxon>
        <taxon>Saxifragales</taxon>
        <taxon>Altingiaceae</taxon>
        <taxon>Liquidambar</taxon>
    </lineage>
</organism>
<keyword evidence="8" id="KW-1185">Reference proteome</keyword>
<dbReference type="Proteomes" id="UP001415857">
    <property type="component" value="Unassembled WGS sequence"/>
</dbReference>
<evidence type="ECO:0000313" key="7">
    <source>
        <dbReference type="EMBL" id="KAK9291042.1"/>
    </source>
</evidence>
<proteinExistence type="predicted"/>
<reference evidence="7 8" key="1">
    <citation type="journal article" date="2024" name="Plant J.">
        <title>Genome sequences and population genomics reveal climatic adaptation and genomic divergence between two closely related sweetgum species.</title>
        <authorList>
            <person name="Xu W.Q."/>
            <person name="Ren C.Q."/>
            <person name="Zhang X.Y."/>
            <person name="Comes H.P."/>
            <person name="Liu X.H."/>
            <person name="Li Y.G."/>
            <person name="Kettle C.J."/>
            <person name="Jalonen R."/>
            <person name="Gaisberger H."/>
            <person name="Ma Y.Z."/>
            <person name="Qiu Y.X."/>
        </authorList>
    </citation>
    <scope>NUCLEOTIDE SEQUENCE [LARGE SCALE GENOMIC DNA]</scope>
    <source>
        <strain evidence="7">Hangzhou</strain>
    </source>
</reference>
<dbReference type="PANTHER" id="PTHR21419">
    <property type="match status" value="1"/>
</dbReference>
<dbReference type="PANTHER" id="PTHR21419:SF23">
    <property type="entry name" value="PROTEIN DEFECTIVE IN EXINE FORMATION 1"/>
    <property type="match status" value="1"/>
</dbReference>
<feature type="region of interest" description="Disordered" evidence="6">
    <location>
        <begin position="98"/>
        <end position="194"/>
    </location>
</feature>
<dbReference type="EMBL" id="JBBPBK010000002">
    <property type="protein sequence ID" value="KAK9291042.1"/>
    <property type="molecule type" value="Genomic_DNA"/>
</dbReference>
<gene>
    <name evidence="7" type="ORF">L1049_009226</name>
</gene>
<dbReference type="SUPFAM" id="SSF69318">
    <property type="entry name" value="Integrin alpha N-terminal domain"/>
    <property type="match status" value="1"/>
</dbReference>
<name>A0AAP0S5Q2_LIQFO</name>
<dbReference type="AlphaFoldDB" id="A0AAP0S5Q2"/>
<comment type="subcellular location">
    <subcellularLocation>
        <location evidence="1">Membrane</location>
        <topology evidence="1">Single-pass membrane protein</topology>
    </subcellularLocation>
</comment>
<evidence type="ECO:0000256" key="6">
    <source>
        <dbReference type="SAM" id="MobiDB-lite"/>
    </source>
</evidence>
<keyword evidence="5" id="KW-0472">Membrane</keyword>
<dbReference type="InterPro" id="IPR045232">
    <property type="entry name" value="FAM234"/>
</dbReference>
<evidence type="ECO:0000256" key="3">
    <source>
        <dbReference type="ARBA" id="ARBA00022729"/>
    </source>
</evidence>
<dbReference type="InterPro" id="IPR015943">
    <property type="entry name" value="WD40/YVTN_repeat-like_dom_sf"/>
</dbReference>
<sequence length="502" mass="55077">MPGWPAFHQSTVHSSPLLYDIDKDGVREIALATYNGEVLFFRVSGYMMSDKLEIPRRKVPKNWYVGLYPDPVDRSHPDVQDDQLIQEAAEMKLISHLNGTSPGSNTSVPTSTEGHLGTLNASKPENEGKMNTSVPTSTEGHLGTLNVSKPENEGKMNGSQIETNIKLPESMDNSSTDTGSAGTINAENGTNAGRRLLEDNDSKASHEGSSESKDNGDVDVHTATVENDEGLEADADSSFDLFRDSEELADEYNYDYDDYVDETMWGDEEWTEAQHEKLEDYVNIDSHILCTPVIADIDNDGISEMIVAVSYFFDHEYYDNPQHLRDLGGIDIGKYVAGGIVVFNLDTKEVKWTTPLDLSTDTGKFRAYIYSSPTVVDLDGDGNLDILVGTSFGLFYVLDHHGKLREKFPLEMAEIQGAVVAADINDDGKIELVTTDTHGNVAAWTAQGVEIWEKHLKSLVPQGPTIGDVDGDGHTDLVVPTISGNIYVLSGKDGSYVRPYPV</sequence>
<feature type="compositionally biased region" description="Polar residues" evidence="6">
    <location>
        <begin position="171"/>
        <end position="191"/>
    </location>
</feature>
<keyword evidence="2" id="KW-0812">Transmembrane</keyword>
<dbReference type="InterPro" id="IPR013517">
    <property type="entry name" value="FG-GAP"/>
</dbReference>
<protein>
    <submittedName>
        <fullName evidence="7">Uncharacterized protein</fullName>
    </submittedName>
</protein>
<evidence type="ECO:0000256" key="4">
    <source>
        <dbReference type="ARBA" id="ARBA00022989"/>
    </source>
</evidence>
<dbReference type="Gene3D" id="2.130.10.10">
    <property type="entry name" value="YVTN repeat-like/Quinoprotein amine dehydrogenase"/>
    <property type="match status" value="1"/>
</dbReference>
<evidence type="ECO:0000256" key="5">
    <source>
        <dbReference type="ARBA" id="ARBA00023136"/>
    </source>
</evidence>
<evidence type="ECO:0000256" key="1">
    <source>
        <dbReference type="ARBA" id="ARBA00004167"/>
    </source>
</evidence>
<dbReference type="InterPro" id="IPR028994">
    <property type="entry name" value="Integrin_alpha_N"/>
</dbReference>
<dbReference type="Pfam" id="PF13517">
    <property type="entry name" value="FG-GAP_3"/>
    <property type="match status" value="1"/>
</dbReference>
<dbReference type="GO" id="GO:0016020">
    <property type="term" value="C:membrane"/>
    <property type="evidence" value="ECO:0007669"/>
    <property type="project" value="UniProtKB-SubCell"/>
</dbReference>
<keyword evidence="4" id="KW-1133">Transmembrane helix</keyword>
<comment type="caution">
    <text evidence="7">The sequence shown here is derived from an EMBL/GenBank/DDBJ whole genome shotgun (WGS) entry which is preliminary data.</text>
</comment>
<feature type="compositionally biased region" description="Polar residues" evidence="6">
    <location>
        <begin position="98"/>
        <end position="149"/>
    </location>
</feature>
<evidence type="ECO:0000313" key="8">
    <source>
        <dbReference type="Proteomes" id="UP001415857"/>
    </source>
</evidence>
<feature type="region of interest" description="Disordered" evidence="6">
    <location>
        <begin position="200"/>
        <end position="219"/>
    </location>
</feature>
<evidence type="ECO:0000256" key="2">
    <source>
        <dbReference type="ARBA" id="ARBA00022692"/>
    </source>
</evidence>